<evidence type="ECO:0000313" key="1">
    <source>
        <dbReference type="EMBL" id="MCZ8380473.1"/>
    </source>
</evidence>
<dbReference type="Proteomes" id="UP001142153">
    <property type="component" value="Unassembled WGS sequence"/>
</dbReference>
<gene>
    <name evidence="1" type="ORF">O6P37_16525</name>
</gene>
<dbReference type="EMBL" id="JAPZPY010000007">
    <property type="protein sequence ID" value="MCZ8380473.1"/>
    <property type="molecule type" value="Genomic_DNA"/>
</dbReference>
<evidence type="ECO:0000313" key="2">
    <source>
        <dbReference type="Proteomes" id="UP001142153"/>
    </source>
</evidence>
<comment type="caution">
    <text evidence="1">The sequence shown here is derived from an EMBL/GenBank/DDBJ whole genome shotgun (WGS) entry which is preliminary data.</text>
</comment>
<dbReference type="RefSeq" id="WP_269895098.1">
    <property type="nucleotide sequence ID" value="NZ_JAPZPY010000007.1"/>
</dbReference>
<organism evidence="1 2">
    <name type="scientific">Mycobacterium hippophais</name>
    <dbReference type="NCBI Taxonomy" id="3016340"/>
    <lineage>
        <taxon>Bacteria</taxon>
        <taxon>Bacillati</taxon>
        <taxon>Actinomycetota</taxon>
        <taxon>Actinomycetes</taxon>
        <taxon>Mycobacteriales</taxon>
        <taxon>Mycobacteriaceae</taxon>
        <taxon>Mycobacterium</taxon>
    </lineage>
</organism>
<sequence length="63" mass="6756">MGAREFGMEFGAGHTGDLRRDRAQRALVAAGLPGGEDQQRRSVYGVGQQFEDVAGETVIAVTY</sequence>
<protein>
    <submittedName>
        <fullName evidence="1">Uncharacterized protein</fullName>
    </submittedName>
</protein>
<name>A0ABT4PVD6_9MYCO</name>
<accession>A0ABT4PVD6</accession>
<keyword evidence="2" id="KW-1185">Reference proteome</keyword>
<reference evidence="1" key="1">
    <citation type="submission" date="2022-12" db="EMBL/GenBank/DDBJ databases">
        <authorList>
            <person name="Deng Y."/>
            <person name="Zhang Y.-Q."/>
        </authorList>
    </citation>
    <scope>NUCLEOTIDE SEQUENCE</scope>
    <source>
        <strain evidence="1">CPCC 205372</strain>
    </source>
</reference>
<proteinExistence type="predicted"/>